<evidence type="ECO:0000259" key="1">
    <source>
        <dbReference type="Pfam" id="PF02893"/>
    </source>
</evidence>
<comment type="caution">
    <text evidence="2">The sequence shown here is derived from an EMBL/GenBank/DDBJ whole genome shotgun (WGS) entry which is preliminary data.</text>
</comment>
<dbReference type="Gene3D" id="2.30.29.30">
    <property type="entry name" value="Pleckstrin-homology domain (PH domain)/Phosphotyrosine-binding domain (PTB)"/>
    <property type="match status" value="1"/>
</dbReference>
<dbReference type="InterPro" id="IPR011993">
    <property type="entry name" value="PH-like_dom_sf"/>
</dbReference>
<dbReference type="Proteomes" id="UP001551675">
    <property type="component" value="Unassembled WGS sequence"/>
</dbReference>
<sequence length="110" mass="12159">MSKIFSDTEIVPAPGEMVVHSGAANLWRGPEAVGGRLWLTGNWLVFRSHAVNVQRGAWAWPLRQIASIGPVNTLLVVPNGLEVVMDDGDRVRFVVNRRRAWMDAVEKAKG</sequence>
<feature type="domain" description="GRAM" evidence="1">
    <location>
        <begin position="13"/>
        <end position="94"/>
    </location>
</feature>
<evidence type="ECO:0000313" key="2">
    <source>
        <dbReference type="EMBL" id="MEV0973895.1"/>
    </source>
</evidence>
<dbReference type="Pfam" id="PF02893">
    <property type="entry name" value="GRAM"/>
    <property type="match status" value="1"/>
</dbReference>
<accession>A0ABV3GQJ5</accession>
<evidence type="ECO:0000313" key="3">
    <source>
        <dbReference type="Proteomes" id="UP001551675"/>
    </source>
</evidence>
<dbReference type="RefSeq" id="WP_082777453.1">
    <property type="nucleotide sequence ID" value="NZ_JBFALK010000025.1"/>
</dbReference>
<keyword evidence="3" id="KW-1185">Reference proteome</keyword>
<gene>
    <name evidence="2" type="ORF">AB0I59_35330</name>
</gene>
<reference evidence="2 3" key="1">
    <citation type="submission" date="2024-06" db="EMBL/GenBank/DDBJ databases">
        <title>The Natural Products Discovery Center: Release of the First 8490 Sequenced Strains for Exploring Actinobacteria Biosynthetic Diversity.</title>
        <authorList>
            <person name="Kalkreuter E."/>
            <person name="Kautsar S.A."/>
            <person name="Yang D."/>
            <person name="Bader C.D."/>
            <person name="Teijaro C.N."/>
            <person name="Fluegel L."/>
            <person name="Davis C.M."/>
            <person name="Simpson J.R."/>
            <person name="Lauterbach L."/>
            <person name="Steele A.D."/>
            <person name="Gui C."/>
            <person name="Meng S."/>
            <person name="Li G."/>
            <person name="Viehrig K."/>
            <person name="Ye F."/>
            <person name="Su P."/>
            <person name="Kiefer A.F."/>
            <person name="Nichols A."/>
            <person name="Cepeda A.J."/>
            <person name="Yan W."/>
            <person name="Fan B."/>
            <person name="Jiang Y."/>
            <person name="Adhikari A."/>
            <person name="Zheng C.-J."/>
            <person name="Schuster L."/>
            <person name="Cowan T.M."/>
            <person name="Smanski M.J."/>
            <person name="Chevrette M.G."/>
            <person name="De Carvalho L.P.S."/>
            <person name="Shen B."/>
        </authorList>
    </citation>
    <scope>NUCLEOTIDE SEQUENCE [LARGE SCALE GENOMIC DNA]</scope>
    <source>
        <strain evidence="2 3">NPDC050100</strain>
    </source>
</reference>
<name>A0ABV3GQJ5_MICGL</name>
<proteinExistence type="predicted"/>
<protein>
    <submittedName>
        <fullName evidence="2">GRAM domain-containing protein</fullName>
    </submittedName>
</protein>
<dbReference type="InterPro" id="IPR004182">
    <property type="entry name" value="GRAM"/>
</dbReference>
<organism evidence="2 3">
    <name type="scientific">Microtetraspora glauca</name>
    <dbReference type="NCBI Taxonomy" id="1996"/>
    <lineage>
        <taxon>Bacteria</taxon>
        <taxon>Bacillati</taxon>
        <taxon>Actinomycetota</taxon>
        <taxon>Actinomycetes</taxon>
        <taxon>Streptosporangiales</taxon>
        <taxon>Streptosporangiaceae</taxon>
        <taxon>Microtetraspora</taxon>
    </lineage>
</organism>
<dbReference type="EMBL" id="JBFALK010000025">
    <property type="protein sequence ID" value="MEV0973895.1"/>
    <property type="molecule type" value="Genomic_DNA"/>
</dbReference>